<evidence type="ECO:0000313" key="1">
    <source>
        <dbReference type="EMBL" id="CAC5395260.1"/>
    </source>
</evidence>
<dbReference type="OrthoDB" id="6142472at2759"/>
<proteinExistence type="predicted"/>
<evidence type="ECO:0008006" key="3">
    <source>
        <dbReference type="Google" id="ProtNLM"/>
    </source>
</evidence>
<dbReference type="PANTHER" id="PTHR33053">
    <property type="entry name" value="PROTEIN, PUTATIVE-RELATED"/>
    <property type="match status" value="1"/>
</dbReference>
<gene>
    <name evidence="1" type="ORF">MCOR_29945</name>
</gene>
<sequence length="636" mass="73769">MDRTQTRESIETKEEDDKFVVIRKAKSESNWSEKIGGQGPFKLKTLLLNRGQCNVHDRNNYSTLLFNDRNYVLFQDNFYSGTRTANLAGWATTSKCTRSSLNELLDILRQEGLRLPKDSRTLLQTPRSITTIKKCGGDYLYLGLESGLLKVISENLEHFQRIKNLELSISIDGVPLFKSSSVQLWPILCSVKQFEPFVVAVYCGDTKPNSVDEYLFDFLSEITNLQQNGINMHDADIGQFKVLVSAFICDAPARSFLKCTKSHNGYYSCERCVIKGRWCQRRVIYDIGEHLQPVRTEQGFKNFEYKDHQIKQTPLIDAGLSCIQSFPLDYMHLVCLGIVKRILLFLKQGARECRLSHQQIKVLSDKLSYLNGKMPREFARQPRSLYYLDKWKATEFRQFLLYTGPLVLLSVVPERLFKHFLTLTVAMSILLEPTDDFRNLHLDYARQLLIYFVRTSPTVYGDIFPSYNVHSLIHIADDVEHYGSSLNEINAFKYENYLHKLKKSVRSAQNPIAQVAKRIVEMDKSKCRKSTKSIHVYVSKKKKDSCFLLTNGKFAFVKEKRENKRYLCEVISQSHLESFFKNPCDSKLLNIVVFKSNTRHLNRVLLGHDDIQKKVVCIPYERNYLLLPMLHGMERW</sequence>
<evidence type="ECO:0000313" key="2">
    <source>
        <dbReference type="Proteomes" id="UP000507470"/>
    </source>
</evidence>
<reference evidence="1 2" key="1">
    <citation type="submission" date="2020-06" db="EMBL/GenBank/DDBJ databases">
        <authorList>
            <person name="Li R."/>
            <person name="Bekaert M."/>
        </authorList>
    </citation>
    <scope>NUCLEOTIDE SEQUENCE [LARGE SCALE GENOMIC DNA]</scope>
    <source>
        <strain evidence="2">wild</strain>
    </source>
</reference>
<keyword evidence="2" id="KW-1185">Reference proteome</keyword>
<dbReference type="PANTHER" id="PTHR33053:SF26">
    <property type="entry name" value="TRANSPOSASE DOMAIN-CONTAINING PROTEIN"/>
    <property type="match status" value="1"/>
</dbReference>
<dbReference type="Proteomes" id="UP000507470">
    <property type="component" value="Unassembled WGS sequence"/>
</dbReference>
<accession>A0A6J8CK30</accession>
<name>A0A6J8CK30_MYTCO</name>
<dbReference type="AlphaFoldDB" id="A0A6J8CK30"/>
<organism evidence="1 2">
    <name type="scientific">Mytilus coruscus</name>
    <name type="common">Sea mussel</name>
    <dbReference type="NCBI Taxonomy" id="42192"/>
    <lineage>
        <taxon>Eukaryota</taxon>
        <taxon>Metazoa</taxon>
        <taxon>Spiralia</taxon>
        <taxon>Lophotrochozoa</taxon>
        <taxon>Mollusca</taxon>
        <taxon>Bivalvia</taxon>
        <taxon>Autobranchia</taxon>
        <taxon>Pteriomorphia</taxon>
        <taxon>Mytilida</taxon>
        <taxon>Mytiloidea</taxon>
        <taxon>Mytilidae</taxon>
        <taxon>Mytilinae</taxon>
        <taxon>Mytilus</taxon>
    </lineage>
</organism>
<protein>
    <recommendedName>
        <fullName evidence="3">DUF4218 domain-containing protein</fullName>
    </recommendedName>
</protein>
<dbReference type="EMBL" id="CACVKT020005453">
    <property type="protein sequence ID" value="CAC5395260.1"/>
    <property type="molecule type" value="Genomic_DNA"/>
</dbReference>